<protein>
    <submittedName>
        <fullName evidence="1">Uncharacterized protein</fullName>
    </submittedName>
</protein>
<evidence type="ECO:0000313" key="1">
    <source>
        <dbReference type="EMBL" id="CAD7230091.1"/>
    </source>
</evidence>
<dbReference type="EMBL" id="OB662459">
    <property type="protein sequence ID" value="CAD7230091.1"/>
    <property type="molecule type" value="Genomic_DNA"/>
</dbReference>
<sequence length="313" mass="35579">MSSALASKLFAKLKVRKRDSDENLRQHDASPPIPIRPRARSLCVASEAGQVLASNGLRLATHAEKCQQAVQRRKSSTATMMGASEFLSKRGAFSRRQYGSIEMLQESNREAGKGGDPNSHSQLRRFRVETGSEIDEHRVYKVSREKGSWHEWERFLARVGKVPGASGKGSWHEWERFLARVGKVPDASGKGSWREWERFLTRVGKVPDASGKGSWREWERFQARVGKVPGASGKGTWREWERFLMRVGKVPGASGKGSWHEWERFLALPRLAARTPPTCRMLHIRRWHLAWLVVRGITHSTPSALVEEHWWGL</sequence>
<proteinExistence type="predicted"/>
<organism evidence="1">
    <name type="scientific">Cyprideis torosa</name>
    <dbReference type="NCBI Taxonomy" id="163714"/>
    <lineage>
        <taxon>Eukaryota</taxon>
        <taxon>Metazoa</taxon>
        <taxon>Ecdysozoa</taxon>
        <taxon>Arthropoda</taxon>
        <taxon>Crustacea</taxon>
        <taxon>Oligostraca</taxon>
        <taxon>Ostracoda</taxon>
        <taxon>Podocopa</taxon>
        <taxon>Podocopida</taxon>
        <taxon>Cytherocopina</taxon>
        <taxon>Cytheroidea</taxon>
        <taxon>Cytherideidae</taxon>
        <taxon>Cyprideis</taxon>
    </lineage>
</organism>
<dbReference type="AlphaFoldDB" id="A0A7R8WGQ5"/>
<name>A0A7R8WGQ5_9CRUS</name>
<reference evidence="1" key="1">
    <citation type="submission" date="2020-11" db="EMBL/GenBank/DDBJ databases">
        <authorList>
            <person name="Tran Van P."/>
        </authorList>
    </citation>
    <scope>NUCLEOTIDE SEQUENCE</scope>
</reference>
<dbReference type="OrthoDB" id="7473860at2759"/>
<accession>A0A7R8WGQ5</accession>
<gene>
    <name evidence="1" type="ORF">CTOB1V02_LOCUS7954</name>
</gene>